<evidence type="ECO:0008006" key="4">
    <source>
        <dbReference type="Google" id="ProtNLM"/>
    </source>
</evidence>
<name>S4XH07_9CORY</name>
<keyword evidence="1" id="KW-0812">Transmembrane</keyword>
<dbReference type="PATRIC" id="fig|1200352.3.peg.278"/>
<gene>
    <name evidence="2" type="ORF">A606_01390</name>
</gene>
<dbReference type="eggNOG" id="ENOG5032VRS">
    <property type="taxonomic scope" value="Bacteria"/>
</dbReference>
<evidence type="ECO:0000313" key="3">
    <source>
        <dbReference type="Proteomes" id="UP000014809"/>
    </source>
</evidence>
<evidence type="ECO:0000256" key="1">
    <source>
        <dbReference type="SAM" id="Phobius"/>
    </source>
</evidence>
<feature type="transmembrane region" description="Helical" evidence="1">
    <location>
        <begin position="12"/>
        <end position="30"/>
    </location>
</feature>
<dbReference type="HOGENOM" id="CLU_098225_1_0_11"/>
<sequence>MQAATWFFRHWYWSNALIAAIAAITLVQMWSDMEVIQRIMLGQFIVINLHFVEEFRLPGGFPIIGNVVEMRSGTPSSYPLNQWNSWAGNNWFAFIVYLPAVIWYDQTWLTLSITVFGLLEFTMRWFGMSLLAKTWFNPGMITAAIGCLPLSIIYLVHMYTDGPGIPGWTWIVAVLYPIAHYVVVFQLVLCKWLARRDTRFPFAPDEVDRGYRWIRNLDPAKLPTGVTNEPAYIRITGYTPIKENSLS</sequence>
<dbReference type="AlphaFoldDB" id="S4XH07"/>
<dbReference type="Proteomes" id="UP000014809">
    <property type="component" value="Chromosome"/>
</dbReference>
<dbReference type="EMBL" id="CP003696">
    <property type="protein sequence ID" value="AGP29933.1"/>
    <property type="molecule type" value="Genomic_DNA"/>
</dbReference>
<proteinExistence type="predicted"/>
<dbReference type="RefSeq" id="WP_020440298.1">
    <property type="nucleotide sequence ID" value="NC_021663.1"/>
</dbReference>
<protein>
    <recommendedName>
        <fullName evidence="4">HXXEE domain-containing protein</fullName>
    </recommendedName>
</protein>
<keyword evidence="1" id="KW-0472">Membrane</keyword>
<dbReference type="Pfam" id="PF13787">
    <property type="entry name" value="HXXEE"/>
    <property type="match status" value="1"/>
</dbReference>
<dbReference type="KEGG" id="cter:A606_01390"/>
<keyword evidence="3" id="KW-1185">Reference proteome</keyword>
<feature type="transmembrane region" description="Helical" evidence="1">
    <location>
        <begin position="139"/>
        <end position="156"/>
    </location>
</feature>
<reference evidence="2 3" key="1">
    <citation type="submission" date="2012-06" db="EMBL/GenBank/DDBJ databases">
        <title>Complete genome sequence of Corynebacterium terpenotabidum Y-11 (=DSM 44721).</title>
        <authorList>
            <person name="Ruckert C."/>
            <person name="Albersmeier A."/>
            <person name="Al-Dilaimi A."/>
            <person name="Szczepanowski R."/>
            <person name="Kalinowski J."/>
        </authorList>
    </citation>
    <scope>NUCLEOTIDE SEQUENCE [LARGE SCALE GENOMIC DNA]</scope>
    <source>
        <strain evidence="2 3">Y-11</strain>
    </source>
</reference>
<keyword evidence="1" id="KW-1133">Transmembrane helix</keyword>
<feature type="transmembrane region" description="Helical" evidence="1">
    <location>
        <begin position="168"/>
        <end position="189"/>
    </location>
</feature>
<organism evidence="2 3">
    <name type="scientific">Corynebacterium terpenotabidum Y-11</name>
    <dbReference type="NCBI Taxonomy" id="1200352"/>
    <lineage>
        <taxon>Bacteria</taxon>
        <taxon>Bacillati</taxon>
        <taxon>Actinomycetota</taxon>
        <taxon>Actinomycetes</taxon>
        <taxon>Mycobacteriales</taxon>
        <taxon>Corynebacteriaceae</taxon>
        <taxon>Corynebacterium</taxon>
    </lineage>
</organism>
<dbReference type="STRING" id="1200352.A606_01390"/>
<dbReference type="OrthoDB" id="2591569at2"/>
<dbReference type="InterPro" id="IPR025671">
    <property type="entry name" value="HXXEE"/>
</dbReference>
<feature type="transmembrane region" description="Helical" evidence="1">
    <location>
        <begin position="108"/>
        <end position="127"/>
    </location>
</feature>
<accession>S4XH07</accession>
<evidence type="ECO:0000313" key="2">
    <source>
        <dbReference type="EMBL" id="AGP29933.1"/>
    </source>
</evidence>